<dbReference type="SUPFAM" id="SSF52540">
    <property type="entry name" value="P-loop containing nucleoside triphosphate hydrolases"/>
    <property type="match status" value="1"/>
</dbReference>
<feature type="domain" description="DNA helicase Pif1-like 2B" evidence="9">
    <location>
        <begin position="172"/>
        <end position="203"/>
    </location>
</feature>
<keyword evidence="6" id="KW-0238">DNA-binding</keyword>
<dbReference type="PANTHER" id="PTHR47642">
    <property type="entry name" value="ATP-DEPENDENT DNA HELICASE"/>
    <property type="match status" value="1"/>
</dbReference>
<dbReference type="Pfam" id="PF21530">
    <property type="entry name" value="Pif1_2B_dom"/>
    <property type="match status" value="1"/>
</dbReference>
<evidence type="ECO:0000259" key="9">
    <source>
        <dbReference type="Pfam" id="PF21530"/>
    </source>
</evidence>
<evidence type="ECO:0000256" key="7">
    <source>
        <dbReference type="ARBA" id="ARBA00023204"/>
    </source>
</evidence>
<dbReference type="Pfam" id="PF13245">
    <property type="entry name" value="AAA_19"/>
    <property type="match status" value="1"/>
</dbReference>
<proteinExistence type="predicted"/>
<sequence length="225" mass="24790">MPDEVFVSRIRSLNVQQKDLMKQVSDAIERDIRCNDDLQPLLLFITGGAGSGKSFLLKLIVEHIRRCYAPTVDILLKPTFVEVASLTGVAARQISGRQVEQSGEFADGAAMRIFPTLKLVESYNSKMTDQLHQSSRIYTLRAIDESREVATYGKRPPSNAIPTDVNNCGGLMHELKLGVGSRVMLRRNIYVAEGLVNGAMGMVSKSGLTFAAIKLNLASYQIPFL</sequence>
<evidence type="ECO:0000256" key="4">
    <source>
        <dbReference type="ARBA" id="ARBA00022806"/>
    </source>
</evidence>
<dbReference type="Gene3D" id="3.40.50.300">
    <property type="entry name" value="P-loop containing nucleotide triphosphate hydrolases"/>
    <property type="match status" value="1"/>
</dbReference>
<keyword evidence="8" id="KW-0413">Isomerase</keyword>
<dbReference type="PANTHER" id="PTHR47642:SF5">
    <property type="entry name" value="ATP-DEPENDENT DNA HELICASE"/>
    <property type="match status" value="1"/>
</dbReference>
<dbReference type="InterPro" id="IPR051055">
    <property type="entry name" value="PIF1_helicase"/>
</dbReference>
<dbReference type="InterPro" id="IPR027417">
    <property type="entry name" value="P-loop_NTPase"/>
</dbReference>
<keyword evidence="2" id="KW-0227">DNA damage</keyword>
<keyword evidence="4" id="KW-0347">Helicase</keyword>
<reference evidence="10" key="1">
    <citation type="submission" date="2016-07" db="EMBL/GenBank/DDBJ databases">
        <authorList>
            <person name="Bretaudeau A."/>
        </authorList>
    </citation>
    <scope>NUCLEOTIDE SEQUENCE</scope>
    <source>
        <strain evidence="10">Rice</strain>
        <tissue evidence="10">Whole body</tissue>
    </source>
</reference>
<dbReference type="InterPro" id="IPR049163">
    <property type="entry name" value="Pif1-like_2B_dom"/>
</dbReference>
<evidence type="ECO:0000256" key="3">
    <source>
        <dbReference type="ARBA" id="ARBA00022801"/>
    </source>
</evidence>
<name>A0A2H1WZA5_SPOFR</name>
<keyword evidence="1" id="KW-0547">Nucleotide-binding</keyword>
<protein>
    <submittedName>
        <fullName evidence="10">SFRICE_034877</fullName>
    </submittedName>
</protein>
<accession>A0A2H1WZA5</accession>
<gene>
    <name evidence="10" type="ORF">SFRICE_034877</name>
</gene>
<evidence type="ECO:0000256" key="1">
    <source>
        <dbReference type="ARBA" id="ARBA00022741"/>
    </source>
</evidence>
<evidence type="ECO:0000256" key="6">
    <source>
        <dbReference type="ARBA" id="ARBA00023125"/>
    </source>
</evidence>
<dbReference type="EMBL" id="ODYU01012226">
    <property type="protein sequence ID" value="SOQ58420.1"/>
    <property type="molecule type" value="Genomic_DNA"/>
</dbReference>
<keyword evidence="7" id="KW-0234">DNA repair</keyword>
<keyword evidence="3" id="KW-0378">Hydrolase</keyword>
<organism evidence="10">
    <name type="scientific">Spodoptera frugiperda</name>
    <name type="common">Fall armyworm</name>
    <dbReference type="NCBI Taxonomy" id="7108"/>
    <lineage>
        <taxon>Eukaryota</taxon>
        <taxon>Metazoa</taxon>
        <taxon>Ecdysozoa</taxon>
        <taxon>Arthropoda</taxon>
        <taxon>Hexapoda</taxon>
        <taxon>Insecta</taxon>
        <taxon>Pterygota</taxon>
        <taxon>Neoptera</taxon>
        <taxon>Endopterygota</taxon>
        <taxon>Lepidoptera</taxon>
        <taxon>Glossata</taxon>
        <taxon>Ditrysia</taxon>
        <taxon>Noctuoidea</taxon>
        <taxon>Noctuidae</taxon>
        <taxon>Amphipyrinae</taxon>
        <taxon>Spodoptera</taxon>
    </lineage>
</organism>
<evidence type="ECO:0000313" key="10">
    <source>
        <dbReference type="EMBL" id="SOQ58420.1"/>
    </source>
</evidence>
<dbReference type="AlphaFoldDB" id="A0A2H1WZA5"/>
<evidence type="ECO:0000256" key="2">
    <source>
        <dbReference type="ARBA" id="ARBA00022763"/>
    </source>
</evidence>
<keyword evidence="5" id="KW-0067">ATP-binding</keyword>
<evidence type="ECO:0000256" key="5">
    <source>
        <dbReference type="ARBA" id="ARBA00022840"/>
    </source>
</evidence>
<evidence type="ECO:0000256" key="8">
    <source>
        <dbReference type="ARBA" id="ARBA00023235"/>
    </source>
</evidence>